<dbReference type="Proteomes" id="UP000198755">
    <property type="component" value="Unassembled WGS sequence"/>
</dbReference>
<dbReference type="SUPFAM" id="SSF54001">
    <property type="entry name" value="Cysteine proteinases"/>
    <property type="match status" value="1"/>
</dbReference>
<dbReference type="PANTHER" id="PTHR33490">
    <property type="entry name" value="BLR5614 PROTEIN-RELATED"/>
    <property type="match status" value="1"/>
</dbReference>
<dbReference type="EMBL" id="FOSN01000006">
    <property type="protein sequence ID" value="SFK35550.1"/>
    <property type="molecule type" value="Genomic_DNA"/>
</dbReference>
<gene>
    <name evidence="2" type="ORF">SAMN05444581_106197</name>
</gene>
<keyword evidence="3" id="KW-1185">Reference proteome</keyword>
<dbReference type="Gene3D" id="3.10.620.30">
    <property type="match status" value="1"/>
</dbReference>
<dbReference type="PANTHER" id="PTHR33490:SF3">
    <property type="entry name" value="CONSERVED INTEGRAL MEMBRANE PROTEIN"/>
    <property type="match status" value="1"/>
</dbReference>
<evidence type="ECO:0000313" key="3">
    <source>
        <dbReference type="Proteomes" id="UP000198755"/>
    </source>
</evidence>
<evidence type="ECO:0000313" key="2">
    <source>
        <dbReference type="EMBL" id="SFK35550.1"/>
    </source>
</evidence>
<reference evidence="2 3" key="1">
    <citation type="submission" date="2016-10" db="EMBL/GenBank/DDBJ databases">
        <authorList>
            <person name="de Groot N.N."/>
        </authorList>
    </citation>
    <scope>NUCLEOTIDE SEQUENCE [LARGE SCALE GENOMIC DNA]</scope>
    <source>
        <strain evidence="2 3">NE2</strain>
    </source>
</reference>
<sequence>MTQFTFAPDGRYRAIPEGRILEILLLSGWAYEIREGERDAAVRETQSALDGWVDLGLPFERSARGERLFDPTEVVNFLKWAGLFHGDRFWEARFVSTGRRLTHSFLSPNSATNDPPQLSDLPPRAFAVVLRREFNLEGAPSSRRLRLRLPLPIEDDNLGDLQISILPHGFMDEFRTIVTPGRLDALIHAPIGPAVSLGFEATFTACAASAAPGSLASAERDLYTRPSEGLIQLTPRIAALAERLAGAEREPLRLVERFWSYMIENLFCGAVRYEELPATRPLDFVLEKGWFDCQLGSALLAGLCRSRGIPARINSGHLLYPLAPTNHYWVEIWCGDAGWLPFDLLAWDLSARGRDSAWKDHFLGRLDYRFKTERLPRLFTGLSPVKLPLAWRILLRPLKEGVEIGFAALPSGEAVFTDRISVTQTRE</sequence>
<organism evidence="2 3">
    <name type="scientific">Methylocapsa palsarum</name>
    <dbReference type="NCBI Taxonomy" id="1612308"/>
    <lineage>
        <taxon>Bacteria</taxon>
        <taxon>Pseudomonadati</taxon>
        <taxon>Pseudomonadota</taxon>
        <taxon>Alphaproteobacteria</taxon>
        <taxon>Hyphomicrobiales</taxon>
        <taxon>Beijerinckiaceae</taxon>
        <taxon>Methylocapsa</taxon>
    </lineage>
</organism>
<feature type="domain" description="Transglutaminase-like" evidence="1">
    <location>
        <begin position="239"/>
        <end position="343"/>
    </location>
</feature>
<accession>A0A1I3YUT6</accession>
<dbReference type="STRING" id="1612308.SAMN05444581_106197"/>
<dbReference type="Pfam" id="PF01841">
    <property type="entry name" value="Transglut_core"/>
    <property type="match status" value="1"/>
</dbReference>
<dbReference type="InterPro" id="IPR038765">
    <property type="entry name" value="Papain-like_cys_pep_sf"/>
</dbReference>
<protein>
    <submittedName>
        <fullName evidence="2">Transglutaminase-like superfamily protein</fullName>
    </submittedName>
</protein>
<dbReference type="AlphaFoldDB" id="A0A1I3YUT6"/>
<dbReference type="OrthoDB" id="9804023at2"/>
<proteinExistence type="predicted"/>
<dbReference type="InterPro" id="IPR002931">
    <property type="entry name" value="Transglutaminase-like"/>
</dbReference>
<name>A0A1I3YUT6_9HYPH</name>
<evidence type="ECO:0000259" key="1">
    <source>
        <dbReference type="Pfam" id="PF01841"/>
    </source>
</evidence>
<dbReference type="RefSeq" id="WP_091681251.1">
    <property type="nucleotide sequence ID" value="NZ_FOSN01000006.1"/>
</dbReference>